<protein>
    <submittedName>
        <fullName evidence="2">Serine hydrolase domain-containing protein</fullName>
        <ecNumber evidence="2">3.1.1.103</ecNumber>
    </submittedName>
</protein>
<dbReference type="RefSeq" id="WP_311616508.1">
    <property type="nucleotide sequence ID" value="NZ_JAVREV010000002.1"/>
</dbReference>
<proteinExistence type="predicted"/>
<keyword evidence="3" id="KW-1185">Reference proteome</keyword>
<organism evidence="2 3">
    <name type="scientific">Streptomyces johnsoniae</name>
    <dbReference type="NCBI Taxonomy" id="3075532"/>
    <lineage>
        <taxon>Bacteria</taxon>
        <taxon>Bacillati</taxon>
        <taxon>Actinomycetota</taxon>
        <taxon>Actinomycetes</taxon>
        <taxon>Kitasatosporales</taxon>
        <taxon>Streptomycetaceae</taxon>
        <taxon>Streptomyces</taxon>
    </lineage>
</organism>
<evidence type="ECO:0000259" key="1">
    <source>
        <dbReference type="Pfam" id="PF00144"/>
    </source>
</evidence>
<dbReference type="Proteomes" id="UP001183615">
    <property type="component" value="Unassembled WGS sequence"/>
</dbReference>
<dbReference type="GO" id="GO:0016787">
    <property type="term" value="F:hydrolase activity"/>
    <property type="evidence" value="ECO:0007669"/>
    <property type="project" value="UniProtKB-KW"/>
</dbReference>
<accession>A0ABU2RYI0</accession>
<dbReference type="InterPro" id="IPR050491">
    <property type="entry name" value="AmpC-like"/>
</dbReference>
<dbReference type="SUPFAM" id="SSF56601">
    <property type="entry name" value="beta-lactamase/transpeptidase-like"/>
    <property type="match status" value="1"/>
</dbReference>
<evidence type="ECO:0000313" key="2">
    <source>
        <dbReference type="EMBL" id="MDT0441821.1"/>
    </source>
</evidence>
<dbReference type="InterPro" id="IPR012338">
    <property type="entry name" value="Beta-lactam/transpept-like"/>
</dbReference>
<comment type="caution">
    <text evidence="2">The sequence shown here is derived from an EMBL/GenBank/DDBJ whole genome shotgun (WGS) entry which is preliminary data.</text>
</comment>
<reference evidence="3" key="1">
    <citation type="submission" date="2023-07" db="EMBL/GenBank/DDBJ databases">
        <title>30 novel species of actinomycetes from the DSMZ collection.</title>
        <authorList>
            <person name="Nouioui I."/>
        </authorList>
    </citation>
    <scope>NUCLEOTIDE SEQUENCE [LARGE SCALE GENOMIC DNA]</scope>
    <source>
        <strain evidence="3">DSM 41886</strain>
    </source>
</reference>
<dbReference type="EC" id="3.1.1.103" evidence="2"/>
<dbReference type="Gene3D" id="3.40.710.10">
    <property type="entry name" value="DD-peptidase/beta-lactamase superfamily"/>
    <property type="match status" value="1"/>
</dbReference>
<keyword evidence="2" id="KW-0378">Hydrolase</keyword>
<dbReference type="InterPro" id="IPR001466">
    <property type="entry name" value="Beta-lactam-related"/>
</dbReference>
<dbReference type="PANTHER" id="PTHR46825:SF9">
    <property type="entry name" value="BETA-LACTAMASE-RELATED DOMAIN-CONTAINING PROTEIN"/>
    <property type="match status" value="1"/>
</dbReference>
<gene>
    <name evidence="2" type="ORF">RM779_04300</name>
</gene>
<dbReference type="Pfam" id="PF00144">
    <property type="entry name" value="Beta-lactamase"/>
    <property type="match status" value="1"/>
</dbReference>
<dbReference type="EMBL" id="JAVREV010000002">
    <property type="protein sequence ID" value="MDT0441821.1"/>
    <property type="molecule type" value="Genomic_DNA"/>
</dbReference>
<feature type="domain" description="Beta-lactamase-related" evidence="1">
    <location>
        <begin position="6"/>
        <end position="302"/>
    </location>
</feature>
<evidence type="ECO:0000313" key="3">
    <source>
        <dbReference type="Proteomes" id="UP001183615"/>
    </source>
</evidence>
<dbReference type="PANTHER" id="PTHR46825">
    <property type="entry name" value="D-ALANYL-D-ALANINE-CARBOXYPEPTIDASE/ENDOPEPTIDASE AMPH"/>
    <property type="match status" value="1"/>
</dbReference>
<sequence>MMEGLSGAVLVTRGGATILRASAGVSNAETGAMCTQDTRFQIASVSKQFTAAAAMLLVEEGKVGLNDPIARWLADCPERWRRLTLHQLLTHTSGMGHWQDLPGFDINRLDDAREILGGFARLPLRSTPGSTWHYSSPGYLLIARIIERVSGQGYADFLTERVLRPLGMTSTYVGEAPPEMAAYGYREGRRVDVAKFAALPGPGDIWSTVGDLALYTAAFNAGHLLTTRSREAMVTPHASMDGTWGTHGAAVARSYGYGYCLGTLAGHAARFHPGDNPGYQSFLGWLPRLDMTIALLCNDEETDIDGLLRQLIPAAIDS</sequence>
<name>A0ABU2RYI0_9ACTN</name>